<sequence>MLTRRNGITFITSQVIFAIHGCRRYPKDGNLDHADAVGNIQSVVIGSQADVSLLLAVRTTKRERSAPRSKNTEDAIGREVWIA</sequence>
<gene>
    <name evidence="1" type="ORF">Ae201684_010539</name>
</gene>
<reference evidence="1 2" key="1">
    <citation type="submission" date="2019-07" db="EMBL/GenBank/DDBJ databases">
        <title>Genomics analysis of Aphanomyces spp. identifies a new class of oomycete effector associated with host adaptation.</title>
        <authorList>
            <person name="Gaulin E."/>
        </authorList>
    </citation>
    <scope>NUCLEOTIDE SEQUENCE [LARGE SCALE GENOMIC DNA]</scope>
    <source>
        <strain evidence="1 2">ATCC 201684</strain>
    </source>
</reference>
<protein>
    <submittedName>
        <fullName evidence="1">Uncharacterized protein</fullName>
    </submittedName>
</protein>
<comment type="caution">
    <text evidence="1">The sequence shown here is derived from an EMBL/GenBank/DDBJ whole genome shotgun (WGS) entry which is preliminary data.</text>
</comment>
<name>A0A6G0WXM5_9STRA</name>
<dbReference type="Proteomes" id="UP000481153">
    <property type="component" value="Unassembled WGS sequence"/>
</dbReference>
<organism evidence="1 2">
    <name type="scientific">Aphanomyces euteiches</name>
    <dbReference type="NCBI Taxonomy" id="100861"/>
    <lineage>
        <taxon>Eukaryota</taxon>
        <taxon>Sar</taxon>
        <taxon>Stramenopiles</taxon>
        <taxon>Oomycota</taxon>
        <taxon>Saprolegniomycetes</taxon>
        <taxon>Saprolegniales</taxon>
        <taxon>Verrucalvaceae</taxon>
        <taxon>Aphanomyces</taxon>
    </lineage>
</organism>
<evidence type="ECO:0000313" key="2">
    <source>
        <dbReference type="Proteomes" id="UP000481153"/>
    </source>
</evidence>
<evidence type="ECO:0000313" key="1">
    <source>
        <dbReference type="EMBL" id="KAF0732247.1"/>
    </source>
</evidence>
<keyword evidence="2" id="KW-1185">Reference proteome</keyword>
<proteinExistence type="predicted"/>
<accession>A0A6G0WXM5</accession>
<dbReference type="AlphaFoldDB" id="A0A6G0WXM5"/>
<dbReference type="EMBL" id="VJMJ01000135">
    <property type="protein sequence ID" value="KAF0732247.1"/>
    <property type="molecule type" value="Genomic_DNA"/>
</dbReference>